<protein>
    <recommendedName>
        <fullName evidence="3">Lipoprotein</fullName>
    </recommendedName>
</protein>
<dbReference type="EMBL" id="WKCM01000091">
    <property type="protein sequence ID" value="MCF5322170.1"/>
    <property type="molecule type" value="Genomic_DNA"/>
</dbReference>
<evidence type="ECO:0008006" key="3">
    <source>
        <dbReference type="Google" id="ProtNLM"/>
    </source>
</evidence>
<gene>
    <name evidence="1" type="ORF">GIW13_28105</name>
</gene>
<organism evidence="1 2">
    <name type="scientific">Pseudomonas simiae</name>
    <dbReference type="NCBI Taxonomy" id="321846"/>
    <lineage>
        <taxon>Bacteria</taxon>
        <taxon>Pseudomonadati</taxon>
        <taxon>Pseudomonadota</taxon>
        <taxon>Gammaproteobacteria</taxon>
        <taxon>Pseudomonadales</taxon>
        <taxon>Pseudomonadaceae</taxon>
        <taxon>Pseudomonas</taxon>
    </lineage>
</organism>
<name>A0ABS9GFT7_9PSED</name>
<evidence type="ECO:0000313" key="2">
    <source>
        <dbReference type="Proteomes" id="UP000814078"/>
    </source>
</evidence>
<dbReference type="Proteomes" id="UP000814078">
    <property type="component" value="Unassembled WGS sequence"/>
</dbReference>
<comment type="caution">
    <text evidence="1">The sequence shown here is derived from an EMBL/GenBank/DDBJ whole genome shotgun (WGS) entry which is preliminary data.</text>
</comment>
<sequence length="261" mass="29545">MSARLNVLIKPLSFTLITILLSGCGADEVDFKELQSVKGIYYKVNSKEPFSGIANNVPLYNSPVNYGSCRTEIKEGLRDGTESCAYRDGKKYNETQFLKGNKQGAEKRWLEDGFQYADLHWVNGKPDGLNKMWDEKKQPLSEVQLTNGQKSGVEKLWRDGVLEYDLVWENGKQSGKYYYNGYYSIITNGVRAPLLKVGTDEPYIEKSENRQIKNDNHVINPAECVAQKVREVNEELDETGVQTPVSQDMLEEFKADCGSSE</sequence>
<dbReference type="PROSITE" id="PS51257">
    <property type="entry name" value="PROKAR_LIPOPROTEIN"/>
    <property type="match status" value="1"/>
</dbReference>
<dbReference type="Gene3D" id="2.20.110.10">
    <property type="entry name" value="Histone H3 K4-specific methyltransferase SET7/9 N-terminal domain"/>
    <property type="match status" value="1"/>
</dbReference>
<proteinExistence type="predicted"/>
<reference evidence="1 2" key="1">
    <citation type="submission" date="2019-11" db="EMBL/GenBank/DDBJ databases">
        <title>Epiphytic Pseudomonas syringae from cherry orchards.</title>
        <authorList>
            <person name="Hulin M.T."/>
        </authorList>
    </citation>
    <scope>NUCLEOTIDE SEQUENCE [LARGE SCALE GENOMIC DNA]</scope>
    <source>
        <strain evidence="1 2">PA-5-11C</strain>
    </source>
</reference>
<dbReference type="SUPFAM" id="SSF82185">
    <property type="entry name" value="Histone H3 K4-specific methyltransferase SET7/9 N-terminal domain"/>
    <property type="match status" value="1"/>
</dbReference>
<evidence type="ECO:0000313" key="1">
    <source>
        <dbReference type="EMBL" id="MCF5322170.1"/>
    </source>
</evidence>
<accession>A0ABS9GFT7</accession>
<dbReference type="RefSeq" id="WP_236298323.1">
    <property type="nucleotide sequence ID" value="NZ_WKCH01000092.1"/>
</dbReference>
<keyword evidence="2" id="KW-1185">Reference proteome</keyword>